<keyword evidence="1" id="KW-0805">Transcription regulation</keyword>
<evidence type="ECO:0000313" key="4">
    <source>
        <dbReference type="EMBL" id="SEF13067.1"/>
    </source>
</evidence>
<dbReference type="Gene3D" id="1.10.10.10">
    <property type="entry name" value="Winged helix-like DNA-binding domain superfamily/Winged helix DNA-binding domain"/>
    <property type="match status" value="1"/>
</dbReference>
<evidence type="ECO:0000256" key="2">
    <source>
        <dbReference type="ARBA" id="ARBA00023163"/>
    </source>
</evidence>
<feature type="domain" description="HTH deoR-type" evidence="3">
    <location>
        <begin position="2"/>
        <end position="57"/>
    </location>
</feature>
<evidence type="ECO:0000256" key="1">
    <source>
        <dbReference type="ARBA" id="ARBA00023015"/>
    </source>
</evidence>
<sequence length="321" mass="34654">MRASRLMAMMLLIQQRRMVTAAEVADELEVSVRTVYRDIAALQASGVPLWTESGPGGGIRLVEGWRTTLDGLTGDEAAALFVGGVPSAAADLGLGTVLVAAQTKVIAMLPPELRGRAARLRERFHVDAPGWFGEVAPPEALATVSDAVWSGRRLDVSYQRSDRTVSRLLDPLGLVLKGGTWYLVAAHRQQVRTYRVSRIDAAAVGPDAAWRPDDFDLAAWWAASSAQFDRSLLRYRCRVRLSAPALRRLHTAVGALAATQARDTASEPGADGWSETDLWTESEEVAATQLFALMTGVEVLEPVSLRAALRSVALEVAARNA</sequence>
<dbReference type="InterPro" id="IPR057727">
    <property type="entry name" value="WCX_dom"/>
</dbReference>
<keyword evidence="5" id="KW-1185">Reference proteome</keyword>
<dbReference type="InterPro" id="IPR001034">
    <property type="entry name" value="DeoR_HTH"/>
</dbReference>
<dbReference type="GO" id="GO:0003700">
    <property type="term" value="F:DNA-binding transcription factor activity"/>
    <property type="evidence" value="ECO:0007669"/>
    <property type="project" value="InterPro"/>
</dbReference>
<protein>
    <submittedName>
        <fullName evidence="4">Predicted DNA-binding transcriptional regulator YafY, contains an HTH and WYL domains</fullName>
    </submittedName>
</protein>
<gene>
    <name evidence="4" type="ORF">SAMN04488561_4334</name>
</gene>
<dbReference type="InterPro" id="IPR036388">
    <property type="entry name" value="WH-like_DNA-bd_sf"/>
</dbReference>
<evidence type="ECO:0000313" key="5">
    <source>
        <dbReference type="Proteomes" id="UP000181980"/>
    </source>
</evidence>
<dbReference type="PROSITE" id="PS51000">
    <property type="entry name" value="HTH_DEOR_2"/>
    <property type="match status" value="1"/>
</dbReference>
<dbReference type="AlphaFoldDB" id="A0A1H5PJ31"/>
<proteinExistence type="predicted"/>
<dbReference type="GO" id="GO:0003677">
    <property type="term" value="F:DNA binding"/>
    <property type="evidence" value="ECO:0007669"/>
    <property type="project" value="UniProtKB-KW"/>
</dbReference>
<dbReference type="InterPro" id="IPR026881">
    <property type="entry name" value="WYL_dom"/>
</dbReference>
<dbReference type="RefSeq" id="WP_069110053.1">
    <property type="nucleotide sequence ID" value="NZ_FNUC01000004.1"/>
</dbReference>
<keyword evidence="4" id="KW-0238">DNA-binding</keyword>
<dbReference type="InterPro" id="IPR013196">
    <property type="entry name" value="HTH_11"/>
</dbReference>
<name>A0A1H5PJ31_9ACTN</name>
<dbReference type="Pfam" id="PF25583">
    <property type="entry name" value="WCX"/>
    <property type="match status" value="1"/>
</dbReference>
<dbReference type="Pfam" id="PF08279">
    <property type="entry name" value="HTH_11"/>
    <property type="match status" value="1"/>
</dbReference>
<dbReference type="PANTHER" id="PTHR34580:SF1">
    <property type="entry name" value="PROTEIN PAFC"/>
    <property type="match status" value="1"/>
</dbReference>
<dbReference type="InterPro" id="IPR028349">
    <property type="entry name" value="PafC-like"/>
</dbReference>
<reference evidence="5" key="1">
    <citation type="submission" date="2016-10" db="EMBL/GenBank/DDBJ databases">
        <authorList>
            <person name="Varghese N."/>
            <person name="Submissions S."/>
        </authorList>
    </citation>
    <scope>NUCLEOTIDE SEQUENCE [LARGE SCALE GENOMIC DNA]</scope>
    <source>
        <strain evidence="5">DSM 45237</strain>
    </source>
</reference>
<dbReference type="InterPro" id="IPR036390">
    <property type="entry name" value="WH_DNA-bd_sf"/>
</dbReference>
<dbReference type="InterPro" id="IPR051534">
    <property type="entry name" value="CBASS_pafABC_assoc_protein"/>
</dbReference>
<accession>A0A1H5PJ31</accession>
<dbReference type="PIRSF" id="PIRSF016838">
    <property type="entry name" value="PafC"/>
    <property type="match status" value="1"/>
</dbReference>
<dbReference type="Proteomes" id="UP000181980">
    <property type="component" value="Unassembled WGS sequence"/>
</dbReference>
<dbReference type="STRING" id="561176.SAMN04488561_4334"/>
<dbReference type="EMBL" id="FNUC01000004">
    <property type="protein sequence ID" value="SEF13067.1"/>
    <property type="molecule type" value="Genomic_DNA"/>
</dbReference>
<keyword evidence="2" id="KW-0804">Transcription</keyword>
<dbReference type="OrthoDB" id="3171994at2"/>
<evidence type="ECO:0000259" key="3">
    <source>
        <dbReference type="PROSITE" id="PS51000"/>
    </source>
</evidence>
<organism evidence="4 5">
    <name type="scientific">Jiangella alba</name>
    <dbReference type="NCBI Taxonomy" id="561176"/>
    <lineage>
        <taxon>Bacteria</taxon>
        <taxon>Bacillati</taxon>
        <taxon>Actinomycetota</taxon>
        <taxon>Actinomycetes</taxon>
        <taxon>Jiangellales</taxon>
        <taxon>Jiangellaceae</taxon>
        <taxon>Jiangella</taxon>
    </lineage>
</organism>
<dbReference type="SUPFAM" id="SSF46785">
    <property type="entry name" value="Winged helix' DNA-binding domain"/>
    <property type="match status" value="1"/>
</dbReference>
<dbReference type="Pfam" id="PF13280">
    <property type="entry name" value="WYL"/>
    <property type="match status" value="1"/>
</dbReference>
<dbReference type="PROSITE" id="PS52050">
    <property type="entry name" value="WYL"/>
    <property type="match status" value="1"/>
</dbReference>
<dbReference type="PANTHER" id="PTHR34580">
    <property type="match status" value="1"/>
</dbReference>